<keyword evidence="1 3" id="KW-0436">Ligase</keyword>
<dbReference type="EC" id="6.3.4.15" evidence="3"/>
<reference evidence="3 4" key="1">
    <citation type="submission" date="2021-03" db="EMBL/GenBank/DDBJ databases">
        <title>Muricauda lutimaris sp. nov. and Muricauda ruestringensis sp. nov, two marine members of the Flavobacteriaceae isolated from deep sea sediments of Western Pacific.</title>
        <authorList>
            <person name="Zhao S."/>
            <person name="Liu R."/>
        </authorList>
    </citation>
    <scope>NUCLEOTIDE SEQUENCE [LARGE SCALE GENOMIC DNA]</scope>
    <source>
        <strain evidence="3 4">BC31-1-A7</strain>
    </source>
</reference>
<keyword evidence="4" id="KW-1185">Reference proteome</keyword>
<dbReference type="Proteomes" id="UP000664044">
    <property type="component" value="Unassembled WGS sequence"/>
</dbReference>
<dbReference type="PROSITE" id="PS51733">
    <property type="entry name" value="BPL_LPL_CATALYTIC"/>
    <property type="match status" value="1"/>
</dbReference>
<dbReference type="EMBL" id="JAFLNL010000005">
    <property type="protein sequence ID" value="MBO0354390.1"/>
    <property type="molecule type" value="Genomic_DNA"/>
</dbReference>
<dbReference type="PANTHER" id="PTHR12835">
    <property type="entry name" value="BIOTIN PROTEIN LIGASE"/>
    <property type="match status" value="1"/>
</dbReference>
<dbReference type="RefSeq" id="WP_207033436.1">
    <property type="nucleotide sequence ID" value="NZ_JAFLNL010000005.1"/>
</dbReference>
<dbReference type="GO" id="GO:0004077">
    <property type="term" value="F:biotin--[biotin carboxyl-carrier protein] ligase activity"/>
    <property type="evidence" value="ECO:0007669"/>
    <property type="project" value="UniProtKB-EC"/>
</dbReference>
<dbReference type="NCBIfam" id="TIGR00121">
    <property type="entry name" value="birA_ligase"/>
    <property type="match status" value="1"/>
</dbReference>
<name>A0ABS3G4R9_9FLAO</name>
<gene>
    <name evidence="3" type="ORF">J0656_10220</name>
</gene>
<organism evidence="3 4">
    <name type="scientific">Flagellimonas aurea</name>
    <dbReference type="NCBI Taxonomy" id="2915619"/>
    <lineage>
        <taxon>Bacteria</taxon>
        <taxon>Pseudomonadati</taxon>
        <taxon>Bacteroidota</taxon>
        <taxon>Flavobacteriia</taxon>
        <taxon>Flavobacteriales</taxon>
        <taxon>Flavobacteriaceae</taxon>
        <taxon>Flagellimonas</taxon>
    </lineage>
</organism>
<evidence type="ECO:0000256" key="1">
    <source>
        <dbReference type="ARBA" id="ARBA00022598"/>
    </source>
</evidence>
<dbReference type="InterPro" id="IPR004408">
    <property type="entry name" value="Biotin_CoA_COase_ligase"/>
</dbReference>
<sequence length="247" mass="28249">MGKHFQILKLDATDSTNQYLKDLLRSENPMDYTVVVTERQLKGRGQMGTVWQSEGGKNLTFSVLRRFDALSVKHQFVLNIAVSLAVLDTLMELSIPDVTVKWPNDIMSGSKKICGILIENVLRGEYVGQSIIGIGLNVNQTDFTNFEKASSLKQIMGRNFDLDELLYGVLHRLQHHMERIESKTVKQLLPSYEKLLFRKDKPSTFSDPHGNRFMGFIRRVSPTGKLIIELEDQVLKEFDLKEVTLLY</sequence>
<dbReference type="PANTHER" id="PTHR12835:SF5">
    <property type="entry name" value="BIOTIN--PROTEIN LIGASE"/>
    <property type="match status" value="1"/>
</dbReference>
<feature type="domain" description="BPL/LPL catalytic" evidence="2">
    <location>
        <begin position="1"/>
        <end position="181"/>
    </location>
</feature>
<dbReference type="InterPro" id="IPR045864">
    <property type="entry name" value="aa-tRNA-synth_II/BPL/LPL"/>
</dbReference>
<dbReference type="Gene3D" id="3.30.930.10">
    <property type="entry name" value="Bira Bifunctional Protein, Domain 2"/>
    <property type="match status" value="1"/>
</dbReference>
<evidence type="ECO:0000259" key="2">
    <source>
        <dbReference type="PROSITE" id="PS51733"/>
    </source>
</evidence>
<comment type="caution">
    <text evidence="3">The sequence shown here is derived from an EMBL/GenBank/DDBJ whole genome shotgun (WGS) entry which is preliminary data.</text>
</comment>
<dbReference type="InterPro" id="IPR004143">
    <property type="entry name" value="BPL_LPL_catalytic"/>
</dbReference>
<accession>A0ABS3G4R9</accession>
<proteinExistence type="predicted"/>
<dbReference type="CDD" id="cd16442">
    <property type="entry name" value="BPL"/>
    <property type="match status" value="1"/>
</dbReference>
<evidence type="ECO:0000313" key="3">
    <source>
        <dbReference type="EMBL" id="MBO0354390.1"/>
    </source>
</evidence>
<dbReference type="Pfam" id="PF03099">
    <property type="entry name" value="BPL_LplA_LipB"/>
    <property type="match status" value="1"/>
</dbReference>
<protein>
    <submittedName>
        <fullName evidence="3">Biotin--[acetyl-CoA-carboxylase] ligase</fullName>
        <ecNumber evidence="3">6.3.4.15</ecNumber>
    </submittedName>
</protein>
<evidence type="ECO:0000313" key="4">
    <source>
        <dbReference type="Proteomes" id="UP000664044"/>
    </source>
</evidence>
<dbReference type="SUPFAM" id="SSF55681">
    <property type="entry name" value="Class II aaRS and biotin synthetases"/>
    <property type="match status" value="1"/>
</dbReference>